<keyword evidence="3" id="KW-1185">Reference proteome</keyword>
<evidence type="ECO:0000256" key="1">
    <source>
        <dbReference type="SAM" id="MobiDB-lite"/>
    </source>
</evidence>
<feature type="region of interest" description="Disordered" evidence="1">
    <location>
        <begin position="1"/>
        <end position="91"/>
    </location>
</feature>
<feature type="compositionally biased region" description="Basic and acidic residues" evidence="1">
    <location>
        <begin position="1"/>
        <end position="10"/>
    </location>
</feature>
<reference evidence="2 3" key="1">
    <citation type="submission" date="2017-11" db="EMBL/GenBank/DDBJ databases">
        <title>De-novo sequencing of pomegranate (Punica granatum L.) genome.</title>
        <authorList>
            <person name="Akparov Z."/>
            <person name="Amiraslanov A."/>
            <person name="Hajiyeva S."/>
            <person name="Abbasov M."/>
            <person name="Kaur K."/>
            <person name="Hamwieh A."/>
            <person name="Solovyev V."/>
            <person name="Salamov A."/>
            <person name="Braich B."/>
            <person name="Kosarev P."/>
            <person name="Mahmoud A."/>
            <person name="Hajiyev E."/>
            <person name="Babayeva S."/>
            <person name="Izzatullayeva V."/>
            <person name="Mammadov A."/>
            <person name="Mammadov A."/>
            <person name="Sharifova S."/>
            <person name="Ojaghi J."/>
            <person name="Eynullazada K."/>
            <person name="Bayramov B."/>
            <person name="Abdulazimova A."/>
            <person name="Shahmuradov I."/>
        </authorList>
    </citation>
    <scope>NUCLEOTIDE SEQUENCE [LARGE SCALE GENOMIC DNA]</scope>
    <source>
        <strain evidence="3">cv. AG2017</strain>
        <tissue evidence="2">Leaf</tissue>
    </source>
</reference>
<sequence length="91" mass="9942">MGNEELRGERAPGVSVRGEGTLGHLFGRHASMHEEKSRGSSLESRKTRVGRYGLRDPRGGSRSSSGKRGWQASSGHGTVQDRARWTPKGRI</sequence>
<feature type="compositionally biased region" description="Basic and acidic residues" evidence="1">
    <location>
        <begin position="31"/>
        <end position="46"/>
    </location>
</feature>
<organism evidence="2 3">
    <name type="scientific">Punica granatum</name>
    <name type="common">Pomegranate</name>
    <dbReference type="NCBI Taxonomy" id="22663"/>
    <lineage>
        <taxon>Eukaryota</taxon>
        <taxon>Viridiplantae</taxon>
        <taxon>Streptophyta</taxon>
        <taxon>Embryophyta</taxon>
        <taxon>Tracheophyta</taxon>
        <taxon>Spermatophyta</taxon>
        <taxon>Magnoliopsida</taxon>
        <taxon>eudicotyledons</taxon>
        <taxon>Gunneridae</taxon>
        <taxon>Pentapetalae</taxon>
        <taxon>rosids</taxon>
        <taxon>malvids</taxon>
        <taxon>Myrtales</taxon>
        <taxon>Lythraceae</taxon>
        <taxon>Punica</taxon>
    </lineage>
</organism>
<name>A0A2I0LCJ8_PUNGR</name>
<feature type="compositionally biased region" description="Low complexity" evidence="1">
    <location>
        <begin position="60"/>
        <end position="69"/>
    </location>
</feature>
<dbReference type="Proteomes" id="UP000233551">
    <property type="component" value="Unassembled WGS sequence"/>
</dbReference>
<proteinExistence type="predicted"/>
<dbReference type="AlphaFoldDB" id="A0A2I0LCJ8"/>
<gene>
    <name evidence="2" type="ORF">CRG98_001214</name>
</gene>
<protein>
    <submittedName>
        <fullName evidence="2">Uncharacterized protein</fullName>
    </submittedName>
</protein>
<dbReference type="EMBL" id="PGOL01000052">
    <property type="protein sequence ID" value="PKI78393.1"/>
    <property type="molecule type" value="Genomic_DNA"/>
</dbReference>
<comment type="caution">
    <text evidence="2">The sequence shown here is derived from an EMBL/GenBank/DDBJ whole genome shotgun (WGS) entry which is preliminary data.</text>
</comment>
<accession>A0A2I0LCJ8</accession>
<evidence type="ECO:0000313" key="2">
    <source>
        <dbReference type="EMBL" id="PKI78393.1"/>
    </source>
</evidence>
<evidence type="ECO:0000313" key="3">
    <source>
        <dbReference type="Proteomes" id="UP000233551"/>
    </source>
</evidence>